<dbReference type="EMBL" id="JAGRRH010000001">
    <property type="protein sequence ID" value="KAG7374087.1"/>
    <property type="molecule type" value="Genomic_DNA"/>
</dbReference>
<evidence type="ECO:0000256" key="1">
    <source>
        <dbReference type="SAM" id="MobiDB-lite"/>
    </source>
</evidence>
<dbReference type="AlphaFoldDB" id="A0A9K3M4W7"/>
<gene>
    <name evidence="2" type="ORF">IV203_013182</name>
</gene>
<sequence>MSQSCRPPHHRECNESSKVSDSAQESSPRLPSHKRALLPSSARGIRPSRKKQRTAIIVSDIKVVAPPEFSSYSSKLSFNVFLPPKEQVLDIDSVNKAMEESSSSWDDDFSSTSSQDTVPPPSVHVIEQQQDDEWATKHLDKNGACGKEKRTMDKLDQDGSSQKYIDSMTLLWKQDCNDNVQSLPQLITVDNRGRPSDMKNEHGKRMISISSIPTSWKLYKHRRRLRRRSASLSTCKNKGWVTIGNRYVGDPPSNKDDTTKSKVAEIDVLHRDYKTVRQSLPKWITSVQTPRDRARIFTRSQFVRHVIVDTEKEVSDEILCDARFWSVFISENNPDDSVSYLLEARAPSKYLDVLREKTILFVRAISFMQNSEALLRDSESLLVDVSLSLTATGSLGLTLAPDHRAYHRHATSGVWIIHADPDSKFCQLLGGRMAFGNGCVLLAINDATIASPTHAKELLQIAEGTEQRGERPFTKVTVCLSRYATFMQSTDRSALEIRNMDGSRFNSEKDGEFRLSRYLEGLRTPPPCWIEHAKDESKTSDLNPEACCPTSKEETADAFEEIMSDERSVEIEVMLSAKEGEIGAKINEIFNSGLYLSHISSNKQLGNILGEKACQRGGILWKINGLIMRTNKEVEGLLESIGLSTYTVTLLMFDRTDLSGVQSHKLARGKINPSRRNGEPYPLGERKKRQSQNETRSIRMSLEEKTDGRIESDLLGLDREKNINSTSSLNNAKSPLERFLEFERKFTRLVCLEYKDTKIHVKHVLSSLWYKHKELFGEAASCDDCCPCIFSLPEMVSDACMQSPKKSPTETQSKFQNQVSGIMKHFSPRFMSKLRDEYKDEIPQRLLHRVCDMWGLHIRTRQYGVHCREICHCGEEWDQLFRKGDIQENETMWKPNLDTCSPSDTYNSSAFIRRKKRPVNFIQPISAGAPSRLGTSVCRNTTQSSASQCSVVNGVVTFEVAFDTSMPLGGYFKTSRNSTGLTFVEVQTVFPCGQMARDQRIVSGTSVEAVLAGESKTYVVTHEELQERFELARRHRRPLKLILINQGSHSGRNNVQHDWNDTVGSTGNSADGWDGGAGLNRKAYVVPEV</sequence>
<evidence type="ECO:0000313" key="3">
    <source>
        <dbReference type="Proteomes" id="UP000693970"/>
    </source>
</evidence>
<reference evidence="2" key="2">
    <citation type="submission" date="2021-04" db="EMBL/GenBank/DDBJ databases">
        <authorList>
            <person name="Podell S."/>
        </authorList>
    </citation>
    <scope>NUCLEOTIDE SEQUENCE</scope>
    <source>
        <strain evidence="2">Hildebrandi</strain>
    </source>
</reference>
<name>A0A9K3M4W7_9STRA</name>
<feature type="compositionally biased region" description="Polar residues" evidence="1">
    <location>
        <begin position="16"/>
        <end position="29"/>
    </location>
</feature>
<evidence type="ECO:0000313" key="2">
    <source>
        <dbReference type="EMBL" id="KAG7374087.1"/>
    </source>
</evidence>
<reference evidence="2" key="1">
    <citation type="journal article" date="2021" name="Sci. Rep.">
        <title>Diploid genomic architecture of Nitzschia inconspicua, an elite biomass production diatom.</title>
        <authorList>
            <person name="Oliver A."/>
            <person name="Podell S."/>
            <person name="Pinowska A."/>
            <person name="Traller J.C."/>
            <person name="Smith S.R."/>
            <person name="McClure R."/>
            <person name="Beliaev A."/>
            <person name="Bohutskyi P."/>
            <person name="Hill E.A."/>
            <person name="Rabines A."/>
            <person name="Zheng H."/>
            <person name="Allen L.Z."/>
            <person name="Kuo A."/>
            <person name="Grigoriev I.V."/>
            <person name="Allen A.E."/>
            <person name="Hazlebeck D."/>
            <person name="Allen E.E."/>
        </authorList>
    </citation>
    <scope>NUCLEOTIDE SEQUENCE</scope>
    <source>
        <strain evidence="2">Hildebrandi</strain>
    </source>
</reference>
<dbReference type="Proteomes" id="UP000693970">
    <property type="component" value="Unassembled WGS sequence"/>
</dbReference>
<feature type="region of interest" description="Disordered" evidence="1">
    <location>
        <begin position="1"/>
        <end position="53"/>
    </location>
</feature>
<keyword evidence="3" id="KW-1185">Reference proteome</keyword>
<accession>A0A9K3M4W7</accession>
<feature type="region of interest" description="Disordered" evidence="1">
    <location>
        <begin position="99"/>
        <end position="121"/>
    </location>
</feature>
<comment type="caution">
    <text evidence="2">The sequence shown here is derived from an EMBL/GenBank/DDBJ whole genome shotgun (WGS) entry which is preliminary data.</text>
</comment>
<feature type="region of interest" description="Disordered" evidence="1">
    <location>
        <begin position="664"/>
        <end position="697"/>
    </location>
</feature>
<protein>
    <submittedName>
        <fullName evidence="2">Uncharacterized protein</fullName>
    </submittedName>
</protein>
<proteinExistence type="predicted"/>
<organism evidence="2 3">
    <name type="scientific">Nitzschia inconspicua</name>
    <dbReference type="NCBI Taxonomy" id="303405"/>
    <lineage>
        <taxon>Eukaryota</taxon>
        <taxon>Sar</taxon>
        <taxon>Stramenopiles</taxon>
        <taxon>Ochrophyta</taxon>
        <taxon>Bacillariophyta</taxon>
        <taxon>Bacillariophyceae</taxon>
        <taxon>Bacillariophycidae</taxon>
        <taxon>Bacillariales</taxon>
        <taxon>Bacillariaceae</taxon>
        <taxon>Nitzschia</taxon>
    </lineage>
</organism>